<dbReference type="EMBL" id="MGAL01000002">
    <property type="protein sequence ID" value="OGK49259.1"/>
    <property type="molecule type" value="Genomic_DNA"/>
</dbReference>
<proteinExistence type="inferred from homology"/>
<evidence type="ECO:0000313" key="10">
    <source>
        <dbReference type="EMBL" id="OGK49259.1"/>
    </source>
</evidence>
<dbReference type="GO" id="GO:0046872">
    <property type="term" value="F:metal ion binding"/>
    <property type="evidence" value="ECO:0007669"/>
    <property type="project" value="UniProtKB-KW"/>
</dbReference>
<organism evidence="10 11">
    <name type="scientific">Candidatus Roizmanbacteria bacterium RIFCSPLOWO2_01_FULL_38_12</name>
    <dbReference type="NCBI Taxonomy" id="1802061"/>
    <lineage>
        <taxon>Bacteria</taxon>
        <taxon>Candidatus Roizmaniibacteriota</taxon>
    </lineage>
</organism>
<comment type="cofactor">
    <cofactor evidence="8">
        <name>Mn(2+)</name>
        <dbReference type="ChEBI" id="CHEBI:29035"/>
    </cofactor>
</comment>
<comment type="caution">
    <text evidence="10">The sequence shown here is derived from an EMBL/GenBank/DDBJ whole genome shotgun (WGS) entry which is preliminary data.</text>
</comment>
<dbReference type="InterPro" id="IPR004464">
    <property type="entry name" value="FBPase_class-2/SBPase"/>
</dbReference>
<dbReference type="GO" id="GO:0030388">
    <property type="term" value="P:fructose 1,6-bisphosphate metabolic process"/>
    <property type="evidence" value="ECO:0007669"/>
    <property type="project" value="TreeGrafter"/>
</dbReference>
<dbReference type="Gene3D" id="3.40.190.90">
    <property type="match status" value="1"/>
</dbReference>
<protein>
    <recommendedName>
        <fullName evidence="7">Fructose-1,6-bisphosphatase</fullName>
    </recommendedName>
</protein>
<sequence length="314" mass="33603">MDRNLALEFVRVTEAAAIAAARWIGRGDKNAADKAAVDAMRTRFNKVDFSGTIVIGEGSKDEAPELYTGEKVGTGTGPVMDIAVDPLECTESVAYGRYNALTVITTGPNKSLLSAPDTYMDKIAVGREARDVIDLDTPVSENIKKVANALDKKVEDVTVSLLDRPRHEGLIKEIRAAGARVRLITDGDIAVAVAACLQESPIDMLMGIGGSTESVLAAVAVKILGGQLLTRFKPRNEKDAEALKKLNIDVKTIFNAEDLARGDNLTFTATGVIDGPMLSGVVMTPHAIITHSIVMRSASGTIRYLTTHHHDEHS</sequence>
<dbReference type="GO" id="GO:0005829">
    <property type="term" value="C:cytosol"/>
    <property type="evidence" value="ECO:0007669"/>
    <property type="project" value="TreeGrafter"/>
</dbReference>
<feature type="binding site" evidence="8">
    <location>
        <position position="213"/>
    </location>
    <ligand>
        <name>Mn(2+)</name>
        <dbReference type="ChEBI" id="CHEBI:29035"/>
        <label>2</label>
    </ligand>
</feature>
<reference evidence="10 11" key="1">
    <citation type="journal article" date="2016" name="Nat. Commun.">
        <title>Thousands of microbial genomes shed light on interconnected biogeochemical processes in an aquifer system.</title>
        <authorList>
            <person name="Anantharaman K."/>
            <person name="Brown C.T."/>
            <person name="Hug L.A."/>
            <person name="Sharon I."/>
            <person name="Castelle C.J."/>
            <person name="Probst A.J."/>
            <person name="Thomas B.C."/>
            <person name="Singh A."/>
            <person name="Wilkins M.J."/>
            <person name="Karaoz U."/>
            <person name="Brodie E.L."/>
            <person name="Williams K.H."/>
            <person name="Hubbard S.S."/>
            <person name="Banfield J.F."/>
        </authorList>
    </citation>
    <scope>NUCLEOTIDE SEQUENCE [LARGE SCALE GENOMIC DNA]</scope>
</reference>
<dbReference type="GO" id="GO:0006094">
    <property type="term" value="P:gluconeogenesis"/>
    <property type="evidence" value="ECO:0007669"/>
    <property type="project" value="InterPro"/>
</dbReference>
<feature type="binding site" evidence="9">
    <location>
        <position position="210"/>
    </location>
    <ligand>
        <name>substrate</name>
    </ligand>
</feature>
<dbReference type="AlphaFoldDB" id="A0A1F7J0X4"/>
<feature type="binding site" evidence="9">
    <location>
        <begin position="164"/>
        <end position="166"/>
    </location>
    <ligand>
        <name>substrate</name>
    </ligand>
</feature>
<dbReference type="Proteomes" id="UP000177141">
    <property type="component" value="Unassembled WGS sequence"/>
</dbReference>
<keyword evidence="4" id="KW-0378">Hydrolase</keyword>
<keyword evidence="6 7" id="KW-0119">Carbohydrate metabolism</keyword>
<accession>A0A1F7J0X4</accession>
<dbReference type="PANTHER" id="PTHR30447">
    <property type="entry name" value="FRUCTOSE-1,6-BISPHOSPHATASE CLASS 2"/>
    <property type="match status" value="1"/>
</dbReference>
<feature type="binding site" evidence="9">
    <location>
        <begin position="88"/>
        <end position="90"/>
    </location>
    <ligand>
        <name>substrate</name>
    </ligand>
</feature>
<dbReference type="FunFam" id="3.40.190.90:FF:000001">
    <property type="entry name" value="Fructose-1,6-bisphosphatase"/>
    <property type="match status" value="1"/>
</dbReference>
<dbReference type="PIRSF" id="PIRSF004532">
    <property type="entry name" value="GlpX"/>
    <property type="match status" value="1"/>
</dbReference>
<keyword evidence="3 8" id="KW-0479">Metal-binding</keyword>
<evidence type="ECO:0000256" key="6">
    <source>
        <dbReference type="ARBA" id="ARBA00023277"/>
    </source>
</evidence>
<dbReference type="Gene3D" id="3.30.540.10">
    <property type="entry name" value="Fructose-1,6-Bisphosphatase, subunit A, domain 1"/>
    <property type="match status" value="1"/>
</dbReference>
<dbReference type="GO" id="GO:0042132">
    <property type="term" value="F:fructose 1,6-bisphosphate 1-phosphatase activity"/>
    <property type="evidence" value="ECO:0007669"/>
    <property type="project" value="UniProtKB-EC"/>
</dbReference>
<comment type="catalytic activity">
    <reaction evidence="1">
        <text>beta-D-fructose 1,6-bisphosphate + H2O = beta-D-fructose 6-phosphate + phosphate</text>
        <dbReference type="Rhea" id="RHEA:11064"/>
        <dbReference type="ChEBI" id="CHEBI:15377"/>
        <dbReference type="ChEBI" id="CHEBI:32966"/>
        <dbReference type="ChEBI" id="CHEBI:43474"/>
        <dbReference type="ChEBI" id="CHEBI:57634"/>
        <dbReference type="EC" id="3.1.3.11"/>
    </reaction>
</comment>
<evidence type="ECO:0000256" key="7">
    <source>
        <dbReference type="PIRNR" id="PIRNR004532"/>
    </source>
</evidence>
<evidence type="ECO:0000256" key="4">
    <source>
        <dbReference type="ARBA" id="ARBA00022801"/>
    </source>
</evidence>
<name>A0A1F7J0X4_9BACT</name>
<evidence type="ECO:0000256" key="1">
    <source>
        <dbReference type="ARBA" id="ARBA00001273"/>
    </source>
</evidence>
<feature type="binding site" evidence="8">
    <location>
        <position position="57"/>
    </location>
    <ligand>
        <name>Mn(2+)</name>
        <dbReference type="ChEBI" id="CHEBI:29035"/>
        <label>1</label>
    </ligand>
</feature>
<dbReference type="SUPFAM" id="SSF56655">
    <property type="entry name" value="Carbohydrate phosphatase"/>
    <property type="match status" value="1"/>
</dbReference>
<dbReference type="CDD" id="cd01516">
    <property type="entry name" value="FBPase_glpX"/>
    <property type="match status" value="1"/>
</dbReference>
<feature type="binding site" evidence="8">
    <location>
        <position position="85"/>
    </location>
    <ligand>
        <name>Mn(2+)</name>
        <dbReference type="ChEBI" id="CHEBI:29035"/>
        <label>2</label>
    </ligand>
</feature>
<dbReference type="PANTHER" id="PTHR30447:SF0">
    <property type="entry name" value="FRUCTOSE-1,6-BISPHOSPHATASE 1 CLASS 2-RELATED"/>
    <property type="match status" value="1"/>
</dbReference>
<feature type="binding site" evidence="8">
    <location>
        <position position="88"/>
    </location>
    <ligand>
        <name>Mn(2+)</name>
        <dbReference type="ChEBI" id="CHEBI:29035"/>
        <label>2</label>
    </ligand>
</feature>
<feature type="binding site" evidence="8">
    <location>
        <position position="33"/>
    </location>
    <ligand>
        <name>Mn(2+)</name>
        <dbReference type="ChEBI" id="CHEBI:29035"/>
        <label>1</label>
    </ligand>
</feature>
<feature type="binding site" evidence="9">
    <location>
        <position position="119"/>
    </location>
    <ligand>
        <name>substrate</name>
    </ligand>
</feature>
<feature type="binding site" evidence="9">
    <location>
        <begin position="186"/>
        <end position="188"/>
    </location>
    <ligand>
        <name>substrate</name>
    </ligand>
</feature>
<dbReference type="NCBIfam" id="TIGR00330">
    <property type="entry name" value="glpX"/>
    <property type="match status" value="1"/>
</dbReference>
<evidence type="ECO:0000256" key="5">
    <source>
        <dbReference type="ARBA" id="ARBA00023211"/>
    </source>
</evidence>
<evidence type="ECO:0000256" key="8">
    <source>
        <dbReference type="PIRSR" id="PIRSR004532-1"/>
    </source>
</evidence>
<keyword evidence="5 8" id="KW-0464">Manganese</keyword>
<dbReference type="Pfam" id="PF03320">
    <property type="entry name" value="FBPase_glpX"/>
    <property type="match status" value="1"/>
</dbReference>
<gene>
    <name evidence="10" type="ORF">A3A93_00050</name>
</gene>
<dbReference type="GO" id="GO:0006071">
    <property type="term" value="P:glycerol metabolic process"/>
    <property type="evidence" value="ECO:0007669"/>
    <property type="project" value="InterPro"/>
</dbReference>
<dbReference type="STRING" id="1802061.A3A93_00050"/>
<evidence type="ECO:0000256" key="9">
    <source>
        <dbReference type="PIRSR" id="PIRSR004532-2"/>
    </source>
</evidence>
<evidence type="ECO:0000256" key="3">
    <source>
        <dbReference type="ARBA" id="ARBA00022723"/>
    </source>
</evidence>
<evidence type="ECO:0000256" key="2">
    <source>
        <dbReference type="ARBA" id="ARBA00008989"/>
    </source>
</evidence>
<evidence type="ECO:0000313" key="11">
    <source>
        <dbReference type="Proteomes" id="UP000177141"/>
    </source>
</evidence>
<comment type="similarity">
    <text evidence="2 7">Belongs to the FBPase class 2 family.</text>
</comment>